<reference evidence="1" key="1">
    <citation type="submission" date="2023-11" db="EMBL/GenBank/DDBJ databases">
        <title>Gracilibacillus pellucida a moderately halophilic bacterium isolated from saline soil in Xinjiang province.</title>
        <authorList>
            <person name="Zhang Z."/>
            <person name="Tan F."/>
            <person name="Wang Y."/>
            <person name="Xia M."/>
        </authorList>
    </citation>
    <scope>NUCLEOTIDE SEQUENCE</scope>
    <source>
        <strain evidence="1">S3-1-1</strain>
    </source>
</reference>
<protein>
    <submittedName>
        <fullName evidence="1">Ribonuclease P protein component</fullName>
        <ecNumber evidence="1">3.1.26.5</ecNumber>
    </submittedName>
</protein>
<proteinExistence type="predicted"/>
<keyword evidence="2" id="KW-1185">Reference proteome</keyword>
<name>A0ACC6M3J5_9BACI</name>
<organism evidence="1 2">
    <name type="scientific">Gracilibacillus pellucidus</name>
    <dbReference type="NCBI Taxonomy" id="3095368"/>
    <lineage>
        <taxon>Bacteria</taxon>
        <taxon>Bacillati</taxon>
        <taxon>Bacillota</taxon>
        <taxon>Bacilli</taxon>
        <taxon>Bacillales</taxon>
        <taxon>Bacillaceae</taxon>
        <taxon>Gracilibacillus</taxon>
    </lineage>
</organism>
<dbReference type="EC" id="3.1.26.5" evidence="1"/>
<dbReference type="EMBL" id="JAWZSR010000002">
    <property type="protein sequence ID" value="MDX8045466.1"/>
    <property type="molecule type" value="Genomic_DNA"/>
</dbReference>
<evidence type="ECO:0000313" key="2">
    <source>
        <dbReference type="Proteomes" id="UP001277972"/>
    </source>
</evidence>
<gene>
    <name evidence="1" type="primary">rnpA</name>
    <name evidence="1" type="ORF">SH601_05630</name>
</gene>
<dbReference type="Proteomes" id="UP001277972">
    <property type="component" value="Unassembled WGS sequence"/>
</dbReference>
<accession>A0ACC6M3J5</accession>
<comment type="caution">
    <text evidence="1">The sequence shown here is derived from an EMBL/GenBank/DDBJ whole genome shotgun (WGS) entry which is preliminary data.</text>
</comment>
<sequence>MKKAWRIKKNSDFQKVFKKGASFANRQLVIYYLHKDQQEHYRVGLSVSKKIGNAVVRNQIKRYIRQAFLELDVMIKQEYDIIIIARQPVKSMDFHQIKKSVNHLLYKTKLLEEQDRMKRK</sequence>
<evidence type="ECO:0000313" key="1">
    <source>
        <dbReference type="EMBL" id="MDX8045466.1"/>
    </source>
</evidence>
<keyword evidence="1" id="KW-0378">Hydrolase</keyword>